<feature type="domain" description="VWFA" evidence="8">
    <location>
        <begin position="572"/>
        <end position="745"/>
    </location>
</feature>
<keyword evidence="5" id="KW-0130">Cell adhesion</keyword>
<dbReference type="GO" id="GO:0007155">
    <property type="term" value="P:cell adhesion"/>
    <property type="evidence" value="ECO:0007669"/>
    <property type="project" value="UniProtKB-KW"/>
</dbReference>
<feature type="compositionally biased region" description="Polar residues" evidence="7">
    <location>
        <begin position="1233"/>
        <end position="1242"/>
    </location>
</feature>
<dbReference type="EMBL" id="WNTK01000011">
    <property type="protein sequence ID" value="KAG9476082.1"/>
    <property type="molecule type" value="Genomic_DNA"/>
</dbReference>
<evidence type="ECO:0000256" key="5">
    <source>
        <dbReference type="ARBA" id="ARBA00022889"/>
    </source>
</evidence>
<dbReference type="InterPro" id="IPR002035">
    <property type="entry name" value="VWF_A"/>
</dbReference>
<dbReference type="CDD" id="cd01450">
    <property type="entry name" value="vWFA_subfamily_ECM"/>
    <property type="match status" value="1"/>
</dbReference>
<name>A0A8J6EUV0_ELECQ</name>
<keyword evidence="6" id="KW-0325">Glycoprotein</keyword>
<organism evidence="9 10">
    <name type="scientific">Eleutherodactylus coqui</name>
    <name type="common">Puerto Rican coqui</name>
    <dbReference type="NCBI Taxonomy" id="57060"/>
    <lineage>
        <taxon>Eukaryota</taxon>
        <taxon>Metazoa</taxon>
        <taxon>Chordata</taxon>
        <taxon>Craniata</taxon>
        <taxon>Vertebrata</taxon>
        <taxon>Euteleostomi</taxon>
        <taxon>Amphibia</taxon>
        <taxon>Batrachia</taxon>
        <taxon>Anura</taxon>
        <taxon>Neobatrachia</taxon>
        <taxon>Hyloidea</taxon>
        <taxon>Eleutherodactylidae</taxon>
        <taxon>Eleutherodactylinae</taxon>
        <taxon>Eleutherodactylus</taxon>
        <taxon>Eleutherodactylus</taxon>
    </lineage>
</organism>
<dbReference type="InterPro" id="IPR036465">
    <property type="entry name" value="vWFA_dom_sf"/>
</dbReference>
<reference evidence="9" key="1">
    <citation type="thesis" date="2020" institute="ProQuest LLC" country="789 East Eisenhower Parkway, Ann Arbor, MI, USA">
        <title>Comparative Genomics and Chromosome Evolution.</title>
        <authorList>
            <person name="Mudd A.B."/>
        </authorList>
    </citation>
    <scope>NUCLEOTIDE SEQUENCE</scope>
    <source>
        <strain evidence="9">HN-11 Male</strain>
        <tissue evidence="9">Kidney and liver</tissue>
    </source>
</reference>
<dbReference type="Pfam" id="PF01391">
    <property type="entry name" value="Collagen"/>
    <property type="match status" value="2"/>
</dbReference>
<dbReference type="GO" id="GO:0005576">
    <property type="term" value="C:extracellular region"/>
    <property type="evidence" value="ECO:0007669"/>
    <property type="project" value="UniProtKB-SubCell"/>
</dbReference>
<dbReference type="OrthoDB" id="10256829at2759"/>
<keyword evidence="3" id="KW-0732">Signal</keyword>
<dbReference type="Pfam" id="PF00092">
    <property type="entry name" value="VWA"/>
    <property type="match status" value="5"/>
</dbReference>
<dbReference type="PANTHER" id="PTHR24020:SF86">
    <property type="entry name" value="COLLAGEN, TYPE VI, ALPHA 4"/>
    <property type="match status" value="1"/>
</dbReference>
<evidence type="ECO:0000256" key="4">
    <source>
        <dbReference type="ARBA" id="ARBA00022737"/>
    </source>
</evidence>
<dbReference type="CDD" id="cd01472">
    <property type="entry name" value="vWA_collagen"/>
    <property type="match status" value="4"/>
</dbReference>
<proteinExistence type="predicted"/>
<dbReference type="PANTHER" id="PTHR24020">
    <property type="entry name" value="COLLAGEN ALPHA"/>
    <property type="match status" value="1"/>
</dbReference>
<feature type="domain" description="VWFA" evidence="8">
    <location>
        <begin position="1"/>
        <end position="170"/>
    </location>
</feature>
<dbReference type="FunFam" id="3.40.50.410:FF:000004">
    <property type="entry name" value="collagen alpha-6(VI) chain"/>
    <property type="match status" value="4"/>
</dbReference>
<keyword evidence="10" id="KW-1185">Reference proteome</keyword>
<dbReference type="SMART" id="SM00327">
    <property type="entry name" value="VWA"/>
    <property type="match status" value="5"/>
</dbReference>
<dbReference type="Gene3D" id="3.40.50.410">
    <property type="entry name" value="von Willebrand factor, type A domain"/>
    <property type="match status" value="5"/>
</dbReference>
<feature type="domain" description="VWFA" evidence="8">
    <location>
        <begin position="761"/>
        <end position="933"/>
    </location>
</feature>
<evidence type="ECO:0000256" key="1">
    <source>
        <dbReference type="ARBA" id="ARBA00004613"/>
    </source>
</evidence>
<feature type="region of interest" description="Disordered" evidence="7">
    <location>
        <begin position="1089"/>
        <end position="1242"/>
    </location>
</feature>
<feature type="domain" description="VWFA" evidence="8">
    <location>
        <begin position="385"/>
        <end position="554"/>
    </location>
</feature>
<feature type="compositionally biased region" description="Basic and acidic residues" evidence="7">
    <location>
        <begin position="1139"/>
        <end position="1148"/>
    </location>
</feature>
<keyword evidence="2" id="KW-0964">Secreted</keyword>
<protein>
    <recommendedName>
        <fullName evidence="8">VWFA domain-containing protein</fullName>
    </recommendedName>
</protein>
<evidence type="ECO:0000259" key="8">
    <source>
        <dbReference type="PROSITE" id="PS50234"/>
    </source>
</evidence>
<keyword evidence="4" id="KW-0677">Repeat</keyword>
<dbReference type="InterPro" id="IPR050525">
    <property type="entry name" value="ECM_Assembly_Org"/>
</dbReference>
<comment type="caution">
    <text evidence="9">The sequence shown here is derived from an EMBL/GenBank/DDBJ whole genome shotgun (WGS) entry which is preliminary data.</text>
</comment>
<evidence type="ECO:0000256" key="6">
    <source>
        <dbReference type="ARBA" id="ARBA00023180"/>
    </source>
</evidence>
<evidence type="ECO:0000256" key="3">
    <source>
        <dbReference type="ARBA" id="ARBA00022729"/>
    </source>
</evidence>
<evidence type="ECO:0000256" key="2">
    <source>
        <dbReference type="ARBA" id="ARBA00022525"/>
    </source>
</evidence>
<sequence length="1242" mass="135873">MHLPSENKDLRNFLTNFLSSLEISDYCVHVGLVAFNSQAKLISSLSTGISKTIVNKFVEELTASTENIANIGGAINFTRSQVFGDTQASRKNQGIEQIAILVTHRSSADNVSEAAHLIRQESARVFTVGISQANEAQMNQISSHPTQYYKIKLKAFSDLPNNADFLSKKILNAIDRDIFASPRQTDLIRQGCLDTEIADIYLLIDGSGSIQPPEFTAMKTFLVELVEMFDIGPHKVRVGAVQYSSKNQEEFSISTSHSKTNLKLAIQNIRQLGGGTLTGAAINFTSKIILDPRNARPGNVPVYFIVLTDGQSADSVKEASLILRKNKINMYAIGVKEANQTQLLEIAGDSKRVHFVNDFDSLKDIKNVIVQQICSNKVCQNVEADVMFLVDSSGSIGIHEFNKMKVFMKSLVNNTEVGPNNLQFGIVQFSDNPKEELQLNKDGTKEIIWEAIDKMGYLGETTYTGKALEFVSQYFTGNKGARPNVNKFLILITDGEAHDEVKLPSESLRNSGVNIISVGIFNASKPQLLEISGKIERVHYLESFETLKTIEDELIFGICNPPEECARIQVADIVFVMDSSGSISTEQYNTMKDFIVSFVNKSSVGPNNVQFGALKYSDDPEKLFYLNEYNNKQEIIEHIQNDYSKGGSTYTAEALEFSKSFFTEKQGSRQLRGIPQYLIVITDGESHDRDKLNETSKQLQDAGITIYAIGVAQAKTEELQTMAGTKGKWFFVDKFDELKDIFKNISDDACGRTECEREEADITFLIDGSNSIWPDNFIIMKEFMVSVIEDFDIGPNKVHVGVAQYSDAFRPEFHLQTYTDKETLKEKVKAISQIGGSTLIGKALTKTDKNLLSQKAKSRINEGVQQILIVITDGDSYDQVAKPAEAIRSRGVFTYAVGVGNVSDTQLLQIAGSGSSKFSVDNFDELKNIKKRVVRDICEPITANTQTLINSNVTGPFNMTSSALQLMWKTFKNSDIQKASAVMMIVVFTDGLDENVEDLSRTMQDLRRQGLNALVTVALEGANRYDDIKHIEFGRGFEYRYQMHIGMPDIGVRLARQTSHVYEKTCCCVFCKCIGNSGPPGVQGVEGRKGLPGPKGFSGYDGEQGPEGNRGLPGAMGVSGDKGCDGVKGPKGTPGRSGMKGEKGEKGVPGKFGISGTKGYKGPKGLKGDIGEPGIDNDIVGPAGLKGEQGVEGEPGLEGESGEPGAPGRGGIKGDDGTPGFDGEQGLAGPQVKKSSSIPFYM</sequence>
<feature type="domain" description="VWFA" evidence="8">
    <location>
        <begin position="199"/>
        <end position="373"/>
    </location>
</feature>
<dbReference type="SUPFAM" id="SSF53300">
    <property type="entry name" value="vWA-like"/>
    <property type="match status" value="6"/>
</dbReference>
<evidence type="ECO:0000256" key="7">
    <source>
        <dbReference type="SAM" id="MobiDB-lite"/>
    </source>
</evidence>
<dbReference type="PROSITE" id="PS50234">
    <property type="entry name" value="VWFA"/>
    <property type="match status" value="5"/>
</dbReference>
<gene>
    <name evidence="9" type="ORF">GDO78_002912</name>
</gene>
<evidence type="ECO:0000313" key="9">
    <source>
        <dbReference type="EMBL" id="KAG9476082.1"/>
    </source>
</evidence>
<dbReference type="InterPro" id="IPR008160">
    <property type="entry name" value="Collagen"/>
</dbReference>
<evidence type="ECO:0000313" key="10">
    <source>
        <dbReference type="Proteomes" id="UP000770717"/>
    </source>
</evidence>
<dbReference type="Proteomes" id="UP000770717">
    <property type="component" value="Unassembled WGS sequence"/>
</dbReference>
<dbReference type="PRINTS" id="PR00453">
    <property type="entry name" value="VWFADOMAIN"/>
</dbReference>
<comment type="subcellular location">
    <subcellularLocation>
        <location evidence="1">Secreted</location>
    </subcellularLocation>
</comment>
<dbReference type="AlphaFoldDB" id="A0A8J6EUV0"/>
<accession>A0A8J6EUV0</accession>